<dbReference type="SUPFAM" id="SSF52777">
    <property type="entry name" value="CoA-dependent acyltransferases"/>
    <property type="match status" value="1"/>
</dbReference>
<evidence type="ECO:0000313" key="5">
    <source>
        <dbReference type="EMBL" id="CAF4207056.1"/>
    </source>
</evidence>
<evidence type="ECO:0000256" key="1">
    <source>
        <dbReference type="ARBA" id="ARBA00022450"/>
    </source>
</evidence>
<dbReference type="Proteomes" id="UP000663881">
    <property type="component" value="Unassembled WGS sequence"/>
</dbReference>
<dbReference type="GO" id="GO:0043041">
    <property type="term" value="P:amino acid activation for nonribosomal peptide biosynthetic process"/>
    <property type="evidence" value="ECO:0007669"/>
    <property type="project" value="TreeGrafter"/>
</dbReference>
<dbReference type="InterPro" id="IPR020845">
    <property type="entry name" value="AMP-binding_CS"/>
</dbReference>
<gene>
    <name evidence="5" type="ORF">OKA104_LOCUS41311</name>
    <name evidence="6" type="ORF">OXD698_LOCUS41610</name>
</gene>
<dbReference type="GO" id="GO:0003824">
    <property type="term" value="F:catalytic activity"/>
    <property type="evidence" value="ECO:0007669"/>
    <property type="project" value="InterPro"/>
</dbReference>
<dbReference type="GO" id="GO:0005737">
    <property type="term" value="C:cytoplasm"/>
    <property type="evidence" value="ECO:0007669"/>
    <property type="project" value="TreeGrafter"/>
</dbReference>
<feature type="domain" description="Condensation" evidence="4">
    <location>
        <begin position="5"/>
        <end position="268"/>
    </location>
</feature>
<evidence type="ECO:0000313" key="6">
    <source>
        <dbReference type="EMBL" id="CAF4215873.1"/>
    </source>
</evidence>
<dbReference type="Pfam" id="PF00501">
    <property type="entry name" value="AMP-binding"/>
    <property type="match status" value="1"/>
</dbReference>
<dbReference type="EMBL" id="CAJOAZ010010145">
    <property type="protein sequence ID" value="CAF4215873.1"/>
    <property type="molecule type" value="Genomic_DNA"/>
</dbReference>
<feature type="non-terminal residue" evidence="6">
    <location>
        <position position="647"/>
    </location>
</feature>
<evidence type="ECO:0000259" key="4">
    <source>
        <dbReference type="Pfam" id="PF00668"/>
    </source>
</evidence>
<keyword evidence="1" id="KW-0596">Phosphopantetheine</keyword>
<dbReference type="SUPFAM" id="SSF56801">
    <property type="entry name" value="Acetyl-CoA synthetase-like"/>
    <property type="match status" value="1"/>
</dbReference>
<keyword evidence="2" id="KW-0597">Phosphoprotein</keyword>
<dbReference type="GO" id="GO:0031177">
    <property type="term" value="F:phosphopantetheine binding"/>
    <property type="evidence" value="ECO:0007669"/>
    <property type="project" value="TreeGrafter"/>
</dbReference>
<dbReference type="AlphaFoldDB" id="A0A820CIF1"/>
<accession>A0A820CIF1</accession>
<dbReference type="Gene3D" id="3.30.559.10">
    <property type="entry name" value="Chloramphenicol acetyltransferase-like domain"/>
    <property type="match status" value="1"/>
</dbReference>
<protein>
    <submittedName>
        <fullName evidence="6">Uncharacterized protein</fullName>
    </submittedName>
</protein>
<dbReference type="InterPro" id="IPR042099">
    <property type="entry name" value="ANL_N_sf"/>
</dbReference>
<dbReference type="Gene3D" id="3.40.50.12780">
    <property type="entry name" value="N-terminal domain of ligase-like"/>
    <property type="match status" value="2"/>
</dbReference>
<dbReference type="EMBL" id="CAJOAY010009603">
    <property type="protein sequence ID" value="CAF4207056.1"/>
    <property type="molecule type" value="Genomic_DNA"/>
</dbReference>
<dbReference type="PANTHER" id="PTHR45527">
    <property type="entry name" value="NONRIBOSOMAL PEPTIDE SYNTHETASE"/>
    <property type="match status" value="1"/>
</dbReference>
<dbReference type="PROSITE" id="PS00455">
    <property type="entry name" value="AMP_BINDING"/>
    <property type="match status" value="1"/>
</dbReference>
<evidence type="ECO:0000256" key="2">
    <source>
        <dbReference type="ARBA" id="ARBA00022553"/>
    </source>
</evidence>
<dbReference type="PANTHER" id="PTHR45527:SF1">
    <property type="entry name" value="FATTY ACID SYNTHASE"/>
    <property type="match status" value="1"/>
</dbReference>
<dbReference type="Proteomes" id="UP000663844">
    <property type="component" value="Unassembled WGS sequence"/>
</dbReference>
<dbReference type="Pfam" id="PF00668">
    <property type="entry name" value="Condensation"/>
    <property type="match status" value="1"/>
</dbReference>
<evidence type="ECO:0000259" key="3">
    <source>
        <dbReference type="Pfam" id="PF00501"/>
    </source>
</evidence>
<dbReference type="Gene3D" id="3.30.559.30">
    <property type="entry name" value="Nonribosomal peptide synthetase, condensation domain"/>
    <property type="match status" value="1"/>
</dbReference>
<sequence length="647" mass="72889">AAIEQQMSMTGASMFWLDVLHNFKLDQSLSLPYDRYRLSKEHRTGRGTSISFDFSQDLSHDFLIHASSNNISLEHLALATYYVFLFKLANGEKDLCIGINTHGRYRDELRSIIGMFVNAVPLRCQLDPHLSFDKIIRHVQDTMINCIKYSYFPLQRILSQHPNISNPVFLDTSFEFISSMRRNEESELMIGDSRFSLIPYSIKISENEVMSKFDFILSFQHDLNLNEFSCTIDASLDLFNAETICIIAQRLQTMLHQQFTSFDSQISKPIYEVSLTLSNEQYLMQSLNNTQIPFLSSPLACIHHEFAYQVVKHPQKLAVELDEQSLTYCELLHYVQVLSLSLLHDYLIAPGEVVCQCVERSLSMVIGIMGIEMAGGVYCPLSSRDPQHRLHALTQQTESRLVLVHHSTKIKFDDAINSLDIDSTLIINDLNSDIDYNCLSSVIVNGAEMVYIIFTSGSSGIPKAVQLKQQNFINSILALIQIDTLHENDTVIQIASSTFDAHVQETVGSLICGATIVMLHSQGESVSSAFIKILMQFVDRSCRIWNLYGPAESTLGTSCHLIDVTSHMHDLPIGKSLPRYICLLVNNFFQPVMIQEGGELLVGGLGVFAGYLGRDDLTAKALVEIDGQLFYRTGDLVTMDNNGLLHY</sequence>
<reference evidence="6" key="1">
    <citation type="submission" date="2021-02" db="EMBL/GenBank/DDBJ databases">
        <authorList>
            <person name="Nowell W R."/>
        </authorList>
    </citation>
    <scope>NUCLEOTIDE SEQUENCE</scope>
</reference>
<proteinExistence type="predicted"/>
<dbReference type="InterPro" id="IPR000873">
    <property type="entry name" value="AMP-dep_synth/lig_dom"/>
</dbReference>
<organism evidence="6 7">
    <name type="scientific">Adineta steineri</name>
    <dbReference type="NCBI Taxonomy" id="433720"/>
    <lineage>
        <taxon>Eukaryota</taxon>
        <taxon>Metazoa</taxon>
        <taxon>Spiralia</taxon>
        <taxon>Gnathifera</taxon>
        <taxon>Rotifera</taxon>
        <taxon>Eurotatoria</taxon>
        <taxon>Bdelloidea</taxon>
        <taxon>Adinetida</taxon>
        <taxon>Adinetidae</taxon>
        <taxon>Adineta</taxon>
    </lineage>
</organism>
<name>A0A820CIF1_9BILA</name>
<evidence type="ECO:0000313" key="7">
    <source>
        <dbReference type="Proteomes" id="UP000663844"/>
    </source>
</evidence>
<dbReference type="GO" id="GO:0044550">
    <property type="term" value="P:secondary metabolite biosynthetic process"/>
    <property type="evidence" value="ECO:0007669"/>
    <property type="project" value="TreeGrafter"/>
</dbReference>
<dbReference type="InterPro" id="IPR023213">
    <property type="entry name" value="CAT-like_dom_sf"/>
</dbReference>
<feature type="non-terminal residue" evidence="6">
    <location>
        <position position="1"/>
    </location>
</feature>
<feature type="domain" description="AMP-dependent synthetase/ligase" evidence="3">
    <location>
        <begin position="307"/>
        <end position="523"/>
    </location>
</feature>
<dbReference type="InterPro" id="IPR001242">
    <property type="entry name" value="Condensation_dom"/>
</dbReference>
<comment type="caution">
    <text evidence="6">The sequence shown here is derived from an EMBL/GenBank/DDBJ whole genome shotgun (WGS) entry which is preliminary data.</text>
</comment>